<dbReference type="Proteomes" id="UP000053201">
    <property type="component" value="Unassembled WGS sequence"/>
</dbReference>
<evidence type="ECO:0000256" key="7">
    <source>
        <dbReference type="ARBA" id="ARBA00023002"/>
    </source>
</evidence>
<evidence type="ECO:0000256" key="11">
    <source>
        <dbReference type="RuleBase" id="RU367069"/>
    </source>
</evidence>
<dbReference type="OMA" id="EHNQAVQ"/>
<dbReference type="GeneID" id="27686551"/>
<evidence type="ECO:0000256" key="1">
    <source>
        <dbReference type="ARBA" id="ARBA00002600"/>
    </source>
</evidence>
<dbReference type="GO" id="GO:0005743">
    <property type="term" value="C:mitochondrial inner membrane"/>
    <property type="evidence" value="ECO:0007669"/>
    <property type="project" value="UniProtKB-SubCell"/>
</dbReference>
<evidence type="ECO:0000256" key="3">
    <source>
        <dbReference type="ARBA" id="ARBA00010551"/>
    </source>
</evidence>
<organism evidence="13 14">
    <name type="scientific">Spizellomyces punctatus (strain DAOM BR117)</name>
    <dbReference type="NCBI Taxonomy" id="645134"/>
    <lineage>
        <taxon>Eukaryota</taxon>
        <taxon>Fungi</taxon>
        <taxon>Fungi incertae sedis</taxon>
        <taxon>Chytridiomycota</taxon>
        <taxon>Chytridiomycota incertae sedis</taxon>
        <taxon>Chytridiomycetes</taxon>
        <taxon>Spizellomycetales</taxon>
        <taxon>Spizellomycetaceae</taxon>
        <taxon>Spizellomyces</taxon>
    </lineage>
</organism>
<dbReference type="AlphaFoldDB" id="A0A0L0HNM1"/>
<sequence length="507" mass="55148">MSSPSHFAVLGGGVSGLSTAWYLSKLAPKTARITVVEKNARVGGWVHTNMQDGQLYELGPRTIRPVGVAGRAVLDMVYRLNLVEEVLTTPKNSPAAINRYIYQNSRLHHLPTSPLDLLMPWKAKSPLLKGLLFSVLREPFVKPTNASDESIHGFVERRFGRALADNLVSAVIHGIYAGDSTQLSVRSAMPFLWECEKKHGSVGRGVLAPPAVAPIGDERAPLSVESNDAKKFISDIQRNSSIFSFKNGMQTLTDALKRDLDKEENVSFIRGNIESLSFKEGVEIAHTASSQPLKADHVISAIPAVDLSRILPPSSHALSSLLSSIKSVDVAVVNISFGGHFSKILPVNGFGYLVPATEDTPILGTVFDSCAMPKQDSGDQTRVTVMMGGHKFHKYFGDPDVVSKEKLLETAMTAVRTHLGVNAEPIASSVVIHKQCIPQYVVGHRDRLHAIHEEVKSQHIQLSLVGASYLGVAVNDCVKGARDLVSNLLVETQAKQRRITGLERIET</sequence>
<dbReference type="RefSeq" id="XP_016610584.1">
    <property type="nucleotide sequence ID" value="XM_016751287.1"/>
</dbReference>
<dbReference type="eggNOG" id="KOG1276">
    <property type="taxonomic scope" value="Eukaryota"/>
</dbReference>
<evidence type="ECO:0000256" key="10">
    <source>
        <dbReference type="ARBA" id="ARBA00047554"/>
    </source>
</evidence>
<dbReference type="InterPro" id="IPR002937">
    <property type="entry name" value="Amino_oxidase"/>
</dbReference>
<evidence type="ECO:0000256" key="9">
    <source>
        <dbReference type="ARBA" id="ARBA00023244"/>
    </source>
</evidence>
<dbReference type="InterPro" id="IPR004572">
    <property type="entry name" value="Protoporphyrinogen_oxidase"/>
</dbReference>
<dbReference type="Pfam" id="PF01593">
    <property type="entry name" value="Amino_oxidase"/>
    <property type="match status" value="1"/>
</dbReference>
<comment type="pathway">
    <text evidence="2 11">Porphyrin-containing compound metabolism; protoporphyrin-IX biosynthesis; protoporphyrin-IX from protoporphyrinogen-IX: step 1/1.</text>
</comment>
<keyword evidence="8 11" id="KW-0350">Heme biosynthesis</keyword>
<evidence type="ECO:0000256" key="6">
    <source>
        <dbReference type="ARBA" id="ARBA00022827"/>
    </source>
</evidence>
<evidence type="ECO:0000256" key="2">
    <source>
        <dbReference type="ARBA" id="ARBA00005073"/>
    </source>
</evidence>
<reference evidence="13 14" key="1">
    <citation type="submission" date="2009-08" db="EMBL/GenBank/DDBJ databases">
        <title>The Genome Sequence of Spizellomyces punctatus strain DAOM BR117.</title>
        <authorList>
            <consortium name="The Broad Institute Genome Sequencing Platform"/>
            <person name="Russ C."/>
            <person name="Cuomo C."/>
            <person name="Shea T."/>
            <person name="Young S.K."/>
            <person name="Zeng Q."/>
            <person name="Koehrsen M."/>
            <person name="Haas B."/>
            <person name="Borodovsky M."/>
            <person name="Guigo R."/>
            <person name="Alvarado L."/>
            <person name="Berlin A."/>
            <person name="Bochicchio J."/>
            <person name="Borenstein D."/>
            <person name="Chapman S."/>
            <person name="Chen Z."/>
            <person name="Engels R."/>
            <person name="Freedman E."/>
            <person name="Gellesch M."/>
            <person name="Goldberg J."/>
            <person name="Griggs A."/>
            <person name="Gujja S."/>
            <person name="Heiman D."/>
            <person name="Hepburn T."/>
            <person name="Howarth C."/>
            <person name="Jen D."/>
            <person name="Larson L."/>
            <person name="Lewis B."/>
            <person name="Mehta T."/>
            <person name="Park D."/>
            <person name="Pearson M."/>
            <person name="Roberts A."/>
            <person name="Saif S."/>
            <person name="Shenoy N."/>
            <person name="Sisk P."/>
            <person name="Stolte C."/>
            <person name="Sykes S."/>
            <person name="Thomson T."/>
            <person name="Walk T."/>
            <person name="White J."/>
            <person name="Yandava C."/>
            <person name="Burger G."/>
            <person name="Gray M.W."/>
            <person name="Holland P.W.H."/>
            <person name="King N."/>
            <person name="Lang F.B.F."/>
            <person name="Roger A.J."/>
            <person name="Ruiz-Trillo I."/>
            <person name="Lander E."/>
            <person name="Nusbaum C."/>
        </authorList>
    </citation>
    <scope>NUCLEOTIDE SEQUENCE [LARGE SCALE GENOMIC DNA]</scope>
    <source>
        <strain evidence="13 14">DAOM BR117</strain>
    </source>
</reference>
<keyword evidence="6 11" id="KW-0274">FAD</keyword>
<dbReference type="GO" id="GO:0006782">
    <property type="term" value="P:protoporphyrinogen IX biosynthetic process"/>
    <property type="evidence" value="ECO:0007669"/>
    <property type="project" value="UniProtKB-UniRule"/>
</dbReference>
<feature type="domain" description="Amine oxidase" evidence="12">
    <location>
        <begin position="14"/>
        <end position="482"/>
    </location>
</feature>
<evidence type="ECO:0000256" key="8">
    <source>
        <dbReference type="ARBA" id="ARBA00023133"/>
    </source>
</evidence>
<evidence type="ECO:0000313" key="13">
    <source>
        <dbReference type="EMBL" id="KND02545.1"/>
    </source>
</evidence>
<dbReference type="InterPro" id="IPR050464">
    <property type="entry name" value="Zeta_carotene_desat/Oxidored"/>
</dbReference>
<comment type="catalytic activity">
    <reaction evidence="10 11">
        <text>protoporphyrinogen IX + 3 O2 = protoporphyrin IX + 3 H2O2</text>
        <dbReference type="Rhea" id="RHEA:25576"/>
        <dbReference type="ChEBI" id="CHEBI:15379"/>
        <dbReference type="ChEBI" id="CHEBI:16240"/>
        <dbReference type="ChEBI" id="CHEBI:57306"/>
        <dbReference type="ChEBI" id="CHEBI:57307"/>
        <dbReference type="EC" id="1.3.3.4"/>
    </reaction>
</comment>
<dbReference type="InParanoid" id="A0A0L0HNM1"/>
<dbReference type="Gene3D" id="3.50.50.60">
    <property type="entry name" value="FAD/NAD(P)-binding domain"/>
    <property type="match status" value="1"/>
</dbReference>
<dbReference type="PANTHER" id="PTHR42923">
    <property type="entry name" value="PROTOPORPHYRINOGEN OXIDASE"/>
    <property type="match status" value="1"/>
</dbReference>
<gene>
    <name evidence="13" type="ORF">SPPG_03003</name>
</gene>
<name>A0A0L0HNM1_SPIPD</name>
<dbReference type="EC" id="1.3.3.4" evidence="4 11"/>
<dbReference type="InterPro" id="IPR036188">
    <property type="entry name" value="FAD/NAD-bd_sf"/>
</dbReference>
<dbReference type="GO" id="GO:0004729">
    <property type="term" value="F:oxygen-dependent protoporphyrinogen oxidase activity"/>
    <property type="evidence" value="ECO:0007669"/>
    <property type="project" value="UniProtKB-UniRule"/>
</dbReference>
<comment type="function">
    <text evidence="1 11">Catalyzes the 6-electron oxidation of protoporphyrinogen-IX to form protoporphyrin-IX.</text>
</comment>
<dbReference type="SUPFAM" id="SSF54373">
    <property type="entry name" value="FAD-linked reductases, C-terminal domain"/>
    <property type="match status" value="1"/>
</dbReference>
<dbReference type="SUPFAM" id="SSF51905">
    <property type="entry name" value="FAD/NAD(P)-binding domain"/>
    <property type="match status" value="1"/>
</dbReference>
<keyword evidence="5 11" id="KW-0285">Flavoprotein</keyword>
<keyword evidence="7 11" id="KW-0560">Oxidoreductase</keyword>
<dbReference type="FunCoup" id="A0A0L0HNM1">
    <property type="interactions" value="216"/>
</dbReference>
<keyword evidence="14" id="KW-1185">Reference proteome</keyword>
<evidence type="ECO:0000313" key="14">
    <source>
        <dbReference type="Proteomes" id="UP000053201"/>
    </source>
</evidence>
<protein>
    <recommendedName>
        <fullName evidence="4 11">Protoporphyrinogen oxidase</fullName>
        <ecNumber evidence="4 11">1.3.3.4</ecNumber>
    </recommendedName>
</protein>
<dbReference type="VEuPathDB" id="FungiDB:SPPG_03003"/>
<dbReference type="STRING" id="645134.A0A0L0HNM1"/>
<dbReference type="EMBL" id="KQ257453">
    <property type="protein sequence ID" value="KND02545.1"/>
    <property type="molecule type" value="Genomic_DNA"/>
</dbReference>
<evidence type="ECO:0000256" key="4">
    <source>
        <dbReference type="ARBA" id="ARBA00012867"/>
    </source>
</evidence>
<comment type="similarity">
    <text evidence="3 11">Belongs to the protoporphyrinogen/coproporphyrinogen oxidase family. Protoporphyrinogen oxidase subfamily.</text>
</comment>
<evidence type="ECO:0000256" key="5">
    <source>
        <dbReference type="ARBA" id="ARBA00022630"/>
    </source>
</evidence>
<proteinExistence type="inferred from homology"/>
<dbReference type="PANTHER" id="PTHR42923:SF3">
    <property type="entry name" value="PROTOPORPHYRINOGEN OXIDASE"/>
    <property type="match status" value="1"/>
</dbReference>
<keyword evidence="9 11" id="KW-0627">Porphyrin biosynthesis</keyword>
<accession>A0A0L0HNM1</accession>
<comment type="cofactor">
    <cofactor evidence="11">
        <name>FAD</name>
        <dbReference type="ChEBI" id="CHEBI:57692"/>
    </cofactor>
    <text evidence="11">Binds 1 FAD per subunit.</text>
</comment>
<comment type="subcellular location">
    <subcellularLocation>
        <location evidence="11">Mitochondrion inner membrane</location>
    </subcellularLocation>
</comment>
<dbReference type="OrthoDB" id="438553at2759"/>
<evidence type="ECO:0000259" key="12">
    <source>
        <dbReference type="Pfam" id="PF01593"/>
    </source>
</evidence>
<dbReference type="NCBIfam" id="TIGR00562">
    <property type="entry name" value="proto_IX_ox"/>
    <property type="match status" value="1"/>
</dbReference>
<dbReference type="UniPathway" id="UPA00251">
    <property type="reaction ID" value="UER00324"/>
</dbReference>